<evidence type="ECO:0000256" key="4">
    <source>
        <dbReference type="SAM" id="MobiDB-lite"/>
    </source>
</evidence>
<keyword evidence="1" id="KW-0145">Chemotaxis</keyword>
<dbReference type="AlphaFoldDB" id="A0A4Q0T4V2"/>
<dbReference type="InterPro" id="IPR051310">
    <property type="entry name" value="MCP_chemotaxis"/>
</dbReference>
<reference evidence="7" key="2">
    <citation type="submission" date="2019-02" db="EMBL/GenBank/DDBJ databases">
        <title>Granulicella sibirica sp. nov., a psychrotolerant acidobacterium isolated from an organic soil layer in forested tundra, West Siberia.</title>
        <authorList>
            <person name="Oshkin I.Y."/>
            <person name="Kulichevskaya I.S."/>
            <person name="Rijpstra W.I.C."/>
            <person name="Sinninghe Damste J.S."/>
            <person name="Rakitin A.L."/>
            <person name="Ravin N.V."/>
            <person name="Dedysh S.N."/>
        </authorList>
    </citation>
    <scope>NUCLEOTIDE SEQUENCE [LARGE SCALE GENOMIC DNA]</scope>
    <source>
        <strain evidence="7">AF10</strain>
    </source>
</reference>
<organism evidence="6 7">
    <name type="scientific">Granulicella sibirica</name>
    <dbReference type="NCBI Taxonomy" id="2479048"/>
    <lineage>
        <taxon>Bacteria</taxon>
        <taxon>Pseudomonadati</taxon>
        <taxon>Acidobacteriota</taxon>
        <taxon>Terriglobia</taxon>
        <taxon>Terriglobales</taxon>
        <taxon>Acidobacteriaceae</taxon>
        <taxon>Granulicella</taxon>
    </lineage>
</organism>
<gene>
    <name evidence="6" type="ORF">GRAN_2085</name>
</gene>
<dbReference type="SMART" id="SM00283">
    <property type="entry name" value="MA"/>
    <property type="match status" value="1"/>
</dbReference>
<dbReference type="InterPro" id="IPR004089">
    <property type="entry name" value="MCPsignal_dom"/>
</dbReference>
<dbReference type="PANTHER" id="PTHR43531">
    <property type="entry name" value="PROTEIN ICFG"/>
    <property type="match status" value="1"/>
</dbReference>
<dbReference type="PANTHER" id="PTHR43531:SF11">
    <property type="entry name" value="METHYL-ACCEPTING CHEMOTAXIS PROTEIN 3"/>
    <property type="match status" value="1"/>
</dbReference>
<dbReference type="Gene3D" id="1.10.287.950">
    <property type="entry name" value="Methyl-accepting chemotaxis protein"/>
    <property type="match status" value="1"/>
</dbReference>
<dbReference type="Pfam" id="PF12729">
    <property type="entry name" value="4HB_MCP_1"/>
    <property type="match status" value="1"/>
</dbReference>
<dbReference type="GO" id="GO:0005886">
    <property type="term" value="C:plasma membrane"/>
    <property type="evidence" value="ECO:0007669"/>
    <property type="project" value="TreeGrafter"/>
</dbReference>
<comment type="caution">
    <text evidence="6">The sequence shown here is derived from an EMBL/GenBank/DDBJ whole genome shotgun (WGS) entry which is preliminary data.</text>
</comment>
<evidence type="ECO:0000313" key="6">
    <source>
        <dbReference type="EMBL" id="RXH58775.1"/>
    </source>
</evidence>
<feature type="region of interest" description="Disordered" evidence="4">
    <location>
        <begin position="249"/>
        <end position="290"/>
    </location>
</feature>
<dbReference type="PROSITE" id="PS50111">
    <property type="entry name" value="CHEMOTAXIS_TRANSDUC_2"/>
    <property type="match status" value="1"/>
</dbReference>
<dbReference type="OrthoDB" id="117499at2"/>
<comment type="similarity">
    <text evidence="2">Belongs to the methyl-accepting chemotaxis (MCP) protein family.</text>
</comment>
<evidence type="ECO:0000259" key="5">
    <source>
        <dbReference type="PROSITE" id="PS50111"/>
    </source>
</evidence>
<keyword evidence="3" id="KW-0807">Transducer</keyword>
<feature type="domain" description="Methyl-accepting transducer" evidence="5">
    <location>
        <begin position="227"/>
        <end position="456"/>
    </location>
</feature>
<proteinExistence type="inferred from homology"/>
<protein>
    <submittedName>
        <fullName evidence="6">Methyl-accepting chemotaxis protein I (Serine chemoreceptor protein)</fullName>
    </submittedName>
</protein>
<dbReference type="SUPFAM" id="SSF58104">
    <property type="entry name" value="Methyl-accepting chemotaxis protein (MCP) signaling domain"/>
    <property type="match status" value="1"/>
</dbReference>
<dbReference type="GO" id="GO:0004888">
    <property type="term" value="F:transmembrane signaling receptor activity"/>
    <property type="evidence" value="ECO:0007669"/>
    <property type="project" value="InterPro"/>
</dbReference>
<feature type="compositionally biased region" description="Low complexity" evidence="4">
    <location>
        <begin position="249"/>
        <end position="266"/>
    </location>
</feature>
<dbReference type="RefSeq" id="WP_128912708.1">
    <property type="nucleotide sequence ID" value="NZ_RDSM01000001.1"/>
</dbReference>
<dbReference type="GO" id="GO:0006935">
    <property type="term" value="P:chemotaxis"/>
    <property type="evidence" value="ECO:0007669"/>
    <property type="project" value="UniProtKB-KW"/>
</dbReference>
<dbReference type="InterPro" id="IPR004090">
    <property type="entry name" value="Chemotax_Me-accpt_rcpt"/>
</dbReference>
<evidence type="ECO:0000256" key="2">
    <source>
        <dbReference type="ARBA" id="ARBA00029447"/>
    </source>
</evidence>
<reference evidence="6 7" key="1">
    <citation type="submission" date="2018-11" db="EMBL/GenBank/DDBJ databases">
        <authorList>
            <person name="Mardanov A.V."/>
            <person name="Ravin N.V."/>
            <person name="Dedysh S.N."/>
        </authorList>
    </citation>
    <scope>NUCLEOTIDE SEQUENCE [LARGE SCALE GENOMIC DNA]</scope>
    <source>
        <strain evidence="6 7">AF10</strain>
    </source>
</reference>
<evidence type="ECO:0000313" key="7">
    <source>
        <dbReference type="Proteomes" id="UP000289437"/>
    </source>
</evidence>
<evidence type="ECO:0000256" key="3">
    <source>
        <dbReference type="PROSITE-ProRule" id="PRU00284"/>
    </source>
</evidence>
<sequence>MSFTIGKKLFLGVGILVAFTFVQGLTAFFTMSSVGDRMHTVVLRTVRKQTLAHEMDRDASDLLAETRGIEVRGFAKDKTAIDNYYQQFNATADDMQASLREIMPLIAKPGDKQSLGEMQESLGVMREADQAVYKAAMAGDMPAMLAVYSDMLLPAQKRQKAAASRVLKSQEQNLSNDSTAAEAAIDGNRWTTGFLLMMSGAMGVVLIVVVKGINHYLRGSVSELAEASVQIASAAGQVASSSQSMAQGASEQAATIEETSSASAEINSMARRTTESSRTTAEIVTHSQESFQKTNESLAEMVGAMEGINESSQKISKIMKVIDEIAFQTNILALNAAVEAARAGEAGMGFAVVADEVRSLAQRCAQAAKDTAGLIEDSILRSSDGRAKVDQVALAIRGVTAEASKIKALVDEINLGSVEQSRGIDQISRAIIQMEQVTQSGAANAEESAAAAEELNAQAEAMRDIVGRLRVMVDGASSSLAMGGGYAGAFRPAMAR</sequence>
<accession>A0A4Q0T4V2</accession>
<dbReference type="Proteomes" id="UP000289437">
    <property type="component" value="Unassembled WGS sequence"/>
</dbReference>
<dbReference type="EMBL" id="RDSM01000001">
    <property type="protein sequence ID" value="RXH58775.1"/>
    <property type="molecule type" value="Genomic_DNA"/>
</dbReference>
<dbReference type="InterPro" id="IPR024478">
    <property type="entry name" value="HlyB_4HB_MCP"/>
</dbReference>
<dbReference type="PRINTS" id="PR00260">
    <property type="entry name" value="CHEMTRNSDUCR"/>
</dbReference>
<keyword evidence="7" id="KW-1185">Reference proteome</keyword>
<evidence type="ECO:0000256" key="1">
    <source>
        <dbReference type="ARBA" id="ARBA00022500"/>
    </source>
</evidence>
<keyword evidence="6" id="KW-0675">Receptor</keyword>
<name>A0A4Q0T4V2_9BACT</name>
<dbReference type="GO" id="GO:0007165">
    <property type="term" value="P:signal transduction"/>
    <property type="evidence" value="ECO:0007669"/>
    <property type="project" value="UniProtKB-KW"/>
</dbReference>
<dbReference type="Pfam" id="PF00015">
    <property type="entry name" value="MCPsignal"/>
    <property type="match status" value="1"/>
</dbReference>